<evidence type="ECO:0000313" key="2">
    <source>
        <dbReference type="EMBL" id="RNF34487.1"/>
    </source>
</evidence>
<dbReference type="AlphaFoldDB" id="A0A3R7M946"/>
<keyword evidence="3" id="KW-1185">Reference proteome</keyword>
<protein>
    <submittedName>
        <fullName evidence="2">Cell wall hydrolase</fullName>
    </submittedName>
</protein>
<dbReference type="PROSITE" id="PS51257">
    <property type="entry name" value="PROKAR_LIPOPROTEIN"/>
    <property type="match status" value="1"/>
</dbReference>
<dbReference type="InterPro" id="IPR011105">
    <property type="entry name" value="Cell_wall_hydrolase_SleB"/>
</dbReference>
<keyword evidence="2" id="KW-0378">Hydrolase</keyword>
<name>A0A3R7M946_9RHOB</name>
<evidence type="ECO:0000313" key="3">
    <source>
        <dbReference type="Proteomes" id="UP000238137"/>
    </source>
</evidence>
<dbReference type="EMBL" id="PXNQ02000006">
    <property type="protein sequence ID" value="RNF34487.1"/>
    <property type="molecule type" value="Genomic_DNA"/>
</dbReference>
<feature type="domain" description="Cell wall hydrolase SleB" evidence="1">
    <location>
        <begin position="54"/>
        <end position="151"/>
    </location>
</feature>
<reference evidence="2" key="1">
    <citation type="submission" date="2018-05" db="EMBL/GenBank/DDBJ databases">
        <title>Reclassification of Methylarcula marina and Methylarcula terricola as Paracoccus methylarcula sp.nov., comb.nov. and Paracoccus terricola comb.nov.</title>
        <authorList>
            <person name="Shmareva M.N."/>
            <person name="Doronina N.V."/>
            <person name="Vasilenko O.V."/>
            <person name="Tarlachkov S.V."/>
            <person name="Trotsenko Y.A."/>
        </authorList>
    </citation>
    <scope>NUCLEOTIDE SEQUENCE [LARGE SCALE GENOMIC DNA]</scope>
    <source>
        <strain evidence="2">VKM B-2159</strain>
    </source>
</reference>
<dbReference type="InterPro" id="IPR042047">
    <property type="entry name" value="SleB_dom1"/>
</dbReference>
<dbReference type="OrthoDB" id="8433080at2"/>
<comment type="caution">
    <text evidence="2">The sequence shown here is derived from an EMBL/GenBank/DDBJ whole genome shotgun (WGS) entry which is preliminary data.</text>
</comment>
<dbReference type="Pfam" id="PF07486">
    <property type="entry name" value="Hydrolase_2"/>
    <property type="match status" value="1"/>
</dbReference>
<organism evidence="2 3">
    <name type="scientific">Paracoccus methylarcula</name>
    <dbReference type="NCBI Taxonomy" id="72022"/>
    <lineage>
        <taxon>Bacteria</taxon>
        <taxon>Pseudomonadati</taxon>
        <taxon>Pseudomonadota</taxon>
        <taxon>Alphaproteobacteria</taxon>
        <taxon>Rhodobacterales</taxon>
        <taxon>Paracoccaceae</taxon>
        <taxon>Paracoccus</taxon>
    </lineage>
</organism>
<gene>
    <name evidence="2" type="ORF">A7A09_011415</name>
</gene>
<accession>A0A3R7M946</accession>
<dbReference type="Gene3D" id="1.10.10.2520">
    <property type="entry name" value="Cell wall hydrolase SleB, domain 1"/>
    <property type="match status" value="1"/>
</dbReference>
<dbReference type="GO" id="GO:0016787">
    <property type="term" value="F:hydrolase activity"/>
    <property type="evidence" value="ECO:0007669"/>
    <property type="project" value="UniProtKB-KW"/>
</dbReference>
<dbReference type="Proteomes" id="UP000238137">
    <property type="component" value="Unassembled WGS sequence"/>
</dbReference>
<evidence type="ECO:0000259" key="1">
    <source>
        <dbReference type="Pfam" id="PF07486"/>
    </source>
</evidence>
<proteinExistence type="predicted"/>
<sequence length="170" mass="18766">MIEGASRTWLVSGLLAVASILAGCSTGDSGRQRYAKKDLECMERAIFFEANRSSREGMIAVGTVVMNRVESDEFPNTVCGVVGQKNQFAPGVMTRPMNSKALPDVQEAARAVLNGERQPGVQKARFFHTAGYRFPYNNMHYVLVAGGNAFYEKRKKHLVTQRVPPAPIDR</sequence>